<protein>
    <recommendedName>
        <fullName evidence="8">Protein nucleotidyltransferase YdiU</fullName>
        <ecNumber evidence="8">2.7.7.-</ecNumber>
    </recommendedName>
    <alternativeName>
        <fullName evidence="8">Protein adenylyltransferase YdiU</fullName>
        <ecNumber evidence="8">2.7.7.108</ecNumber>
    </alternativeName>
    <alternativeName>
        <fullName evidence="8">Protein uridylyltransferase YdiU</fullName>
        <ecNumber evidence="8">2.7.7.-</ecNumber>
    </alternativeName>
</protein>
<dbReference type="InterPro" id="IPR003846">
    <property type="entry name" value="SelO"/>
</dbReference>
<name>A0A7G7CQ91_9CORY</name>
<dbReference type="HAMAP" id="MF_00692">
    <property type="entry name" value="SelO"/>
    <property type="match status" value="1"/>
</dbReference>
<reference evidence="9 10" key="1">
    <citation type="submission" date="2020-07" db="EMBL/GenBank/DDBJ databases">
        <title>Complete genome and description of Corynebacterium incognita strain Marseille-Q3630 sp. nov.</title>
        <authorList>
            <person name="Boxberger M."/>
        </authorList>
    </citation>
    <scope>NUCLEOTIDE SEQUENCE [LARGE SCALE GENOMIC DNA]</scope>
    <source>
        <strain evidence="9 10">Marseille-Q3630</strain>
    </source>
</reference>
<evidence type="ECO:0000256" key="1">
    <source>
        <dbReference type="ARBA" id="ARBA00009747"/>
    </source>
</evidence>
<dbReference type="KEGG" id="cik:H0194_01490"/>
<evidence type="ECO:0000256" key="5">
    <source>
        <dbReference type="ARBA" id="ARBA00022741"/>
    </source>
</evidence>
<dbReference type="PANTHER" id="PTHR32057">
    <property type="entry name" value="PROTEIN ADENYLYLTRANSFERASE SELO, MITOCHONDRIAL"/>
    <property type="match status" value="1"/>
</dbReference>
<dbReference type="Proteomes" id="UP000515743">
    <property type="component" value="Chromosome"/>
</dbReference>
<dbReference type="AlphaFoldDB" id="A0A7G7CQ91"/>
<feature type="binding site" evidence="8">
    <location>
        <position position="264"/>
    </location>
    <ligand>
        <name>ATP</name>
        <dbReference type="ChEBI" id="CHEBI:30616"/>
    </ligand>
</feature>
<feature type="binding site" evidence="8">
    <location>
        <position position="264"/>
    </location>
    <ligand>
        <name>Mg(2+)</name>
        <dbReference type="ChEBI" id="CHEBI:18420"/>
    </ligand>
</feature>
<accession>A0A7G7CQ91</accession>
<comment type="catalytic activity">
    <reaction evidence="8">
        <text>L-tyrosyl-[protein] + UTP = O-(5'-uridylyl)-L-tyrosyl-[protein] + diphosphate</text>
        <dbReference type="Rhea" id="RHEA:83887"/>
        <dbReference type="Rhea" id="RHEA-COMP:10136"/>
        <dbReference type="Rhea" id="RHEA-COMP:20238"/>
        <dbReference type="ChEBI" id="CHEBI:33019"/>
        <dbReference type="ChEBI" id="CHEBI:46398"/>
        <dbReference type="ChEBI" id="CHEBI:46858"/>
        <dbReference type="ChEBI" id="CHEBI:90602"/>
    </reaction>
</comment>
<dbReference type="GO" id="GO:0000287">
    <property type="term" value="F:magnesium ion binding"/>
    <property type="evidence" value="ECO:0007669"/>
    <property type="project" value="UniProtKB-UniRule"/>
</dbReference>
<keyword evidence="3 8" id="KW-0548">Nucleotidyltransferase</keyword>
<dbReference type="PANTHER" id="PTHR32057:SF14">
    <property type="entry name" value="PROTEIN ADENYLYLTRANSFERASE SELO, MITOCHONDRIAL"/>
    <property type="match status" value="1"/>
</dbReference>
<evidence type="ECO:0000256" key="7">
    <source>
        <dbReference type="ARBA" id="ARBA00022842"/>
    </source>
</evidence>
<sequence>MKAPVFTHDYALRFPTLTAPSHGEEHPRPQLVVLNEALALELGLDPEWLASPAGIDFLLGHGDKPVAMAYAGHQFGQLSPVLGDGRALLLGEWHTPAGDVVDLHAKGIGRTPYSRPGSDGRGTLASMLREYLHSEYLHAVGAPTARSLAVIVTGIAIQRQGFGSVPVQPAAVGVRAAASHLRIGTVQFAAMHLGEHAVNDLLDYAAQRHYPDVAKEPHPQERRRELFRRVMETQADTVAKWMRLGFIHGVMNTDNTTLSGETIDFGPCAYAENFDLDTCYSSIDTGGRYAFGHQPDIVHWNLAQFAQAIVPSLGLDWAQEAVDSFPAIWARAHAAEQARALGVSPADTEILNGWDEVLSAQHPDLNSVHRALADADEGALRDLLQAPEWVAQWRGKATPPRNPRLIPRNLRVEEALQAATNGDLRKFNALSGALQQPFAEPDPIFLQPSGDGLAGYRTFCGT</sequence>
<gene>
    <name evidence="8" type="primary">ydiU</name>
    <name evidence="8" type="synonym">selO</name>
    <name evidence="9" type="ORF">H0194_01490</name>
</gene>
<keyword evidence="8" id="KW-0464">Manganese</keyword>
<dbReference type="Pfam" id="PF02696">
    <property type="entry name" value="SelO"/>
    <property type="match status" value="1"/>
</dbReference>
<comment type="catalytic activity">
    <reaction evidence="8">
        <text>L-tyrosyl-[protein] + ATP = O-(5'-adenylyl)-L-tyrosyl-[protein] + diphosphate</text>
        <dbReference type="Rhea" id="RHEA:54288"/>
        <dbReference type="Rhea" id="RHEA-COMP:10136"/>
        <dbReference type="Rhea" id="RHEA-COMP:13846"/>
        <dbReference type="ChEBI" id="CHEBI:30616"/>
        <dbReference type="ChEBI" id="CHEBI:33019"/>
        <dbReference type="ChEBI" id="CHEBI:46858"/>
        <dbReference type="ChEBI" id="CHEBI:83624"/>
        <dbReference type="EC" id="2.7.7.108"/>
    </reaction>
</comment>
<dbReference type="EC" id="2.7.7.-" evidence="8"/>
<comment type="similarity">
    <text evidence="1 8">Belongs to the SELO family.</text>
</comment>
<keyword evidence="10" id="KW-1185">Reference proteome</keyword>
<dbReference type="EC" id="2.7.7.108" evidence="8"/>
<feature type="binding site" evidence="8">
    <location>
        <position position="255"/>
    </location>
    <ligand>
        <name>Mg(2+)</name>
        <dbReference type="ChEBI" id="CHEBI:18420"/>
    </ligand>
</feature>
<evidence type="ECO:0000256" key="6">
    <source>
        <dbReference type="ARBA" id="ARBA00022840"/>
    </source>
</evidence>
<dbReference type="GO" id="GO:0005524">
    <property type="term" value="F:ATP binding"/>
    <property type="evidence" value="ECO:0007669"/>
    <property type="project" value="UniProtKB-UniRule"/>
</dbReference>
<feature type="active site" description="Proton acceptor" evidence="8">
    <location>
        <position position="254"/>
    </location>
</feature>
<dbReference type="GO" id="GO:0030145">
    <property type="term" value="F:manganese ion binding"/>
    <property type="evidence" value="ECO:0007669"/>
    <property type="project" value="UniProtKB-UniRule"/>
</dbReference>
<feature type="binding site" evidence="8">
    <location>
        <position position="86"/>
    </location>
    <ligand>
        <name>ATP</name>
        <dbReference type="ChEBI" id="CHEBI:30616"/>
    </ligand>
</feature>
<comment type="catalytic activity">
    <reaction evidence="8">
        <text>L-seryl-[protein] + UTP = O-(5'-uridylyl)-L-seryl-[protein] + diphosphate</text>
        <dbReference type="Rhea" id="RHEA:64604"/>
        <dbReference type="Rhea" id="RHEA-COMP:9863"/>
        <dbReference type="Rhea" id="RHEA-COMP:16635"/>
        <dbReference type="ChEBI" id="CHEBI:29999"/>
        <dbReference type="ChEBI" id="CHEBI:33019"/>
        <dbReference type="ChEBI" id="CHEBI:46398"/>
        <dbReference type="ChEBI" id="CHEBI:156051"/>
    </reaction>
</comment>
<evidence type="ECO:0000313" key="9">
    <source>
        <dbReference type="EMBL" id="QNE89757.1"/>
    </source>
</evidence>
<feature type="binding site" evidence="8">
    <location>
        <position position="182"/>
    </location>
    <ligand>
        <name>ATP</name>
        <dbReference type="ChEBI" id="CHEBI:30616"/>
    </ligand>
</feature>
<comment type="catalytic activity">
    <reaction evidence="8">
        <text>L-histidyl-[protein] + UTP = N(tele)-(5'-uridylyl)-L-histidyl-[protein] + diphosphate</text>
        <dbReference type="Rhea" id="RHEA:83891"/>
        <dbReference type="Rhea" id="RHEA-COMP:9745"/>
        <dbReference type="Rhea" id="RHEA-COMP:20239"/>
        <dbReference type="ChEBI" id="CHEBI:29979"/>
        <dbReference type="ChEBI" id="CHEBI:33019"/>
        <dbReference type="ChEBI" id="CHEBI:46398"/>
        <dbReference type="ChEBI" id="CHEBI:233474"/>
    </reaction>
</comment>
<comment type="cofactor">
    <cofactor evidence="8">
        <name>Mg(2+)</name>
        <dbReference type="ChEBI" id="CHEBI:18420"/>
    </cofactor>
    <cofactor evidence="8">
        <name>Mn(2+)</name>
        <dbReference type="ChEBI" id="CHEBI:29035"/>
    </cofactor>
</comment>
<feature type="binding site" evidence="8">
    <location>
        <position position="119"/>
    </location>
    <ligand>
        <name>ATP</name>
        <dbReference type="ChEBI" id="CHEBI:30616"/>
    </ligand>
</feature>
<dbReference type="EMBL" id="CP059404">
    <property type="protein sequence ID" value="QNE89757.1"/>
    <property type="molecule type" value="Genomic_DNA"/>
</dbReference>
<feature type="binding site" evidence="8">
    <location>
        <position position="106"/>
    </location>
    <ligand>
        <name>ATP</name>
        <dbReference type="ChEBI" id="CHEBI:30616"/>
    </ligand>
</feature>
<evidence type="ECO:0000313" key="10">
    <source>
        <dbReference type="Proteomes" id="UP000515743"/>
    </source>
</evidence>
<proteinExistence type="inferred from homology"/>
<comment type="catalytic activity">
    <reaction evidence="8">
        <text>L-seryl-[protein] + ATP = 3-O-(5'-adenylyl)-L-seryl-[protein] + diphosphate</text>
        <dbReference type="Rhea" id="RHEA:58120"/>
        <dbReference type="Rhea" id="RHEA-COMP:9863"/>
        <dbReference type="Rhea" id="RHEA-COMP:15073"/>
        <dbReference type="ChEBI" id="CHEBI:29999"/>
        <dbReference type="ChEBI" id="CHEBI:30616"/>
        <dbReference type="ChEBI" id="CHEBI:33019"/>
        <dbReference type="ChEBI" id="CHEBI:142516"/>
        <dbReference type="EC" id="2.7.7.108"/>
    </reaction>
</comment>
<comment type="catalytic activity">
    <reaction evidence="8">
        <text>L-threonyl-[protein] + ATP = 3-O-(5'-adenylyl)-L-threonyl-[protein] + diphosphate</text>
        <dbReference type="Rhea" id="RHEA:54292"/>
        <dbReference type="Rhea" id="RHEA-COMP:11060"/>
        <dbReference type="Rhea" id="RHEA-COMP:13847"/>
        <dbReference type="ChEBI" id="CHEBI:30013"/>
        <dbReference type="ChEBI" id="CHEBI:30616"/>
        <dbReference type="ChEBI" id="CHEBI:33019"/>
        <dbReference type="ChEBI" id="CHEBI:138113"/>
        <dbReference type="EC" id="2.7.7.108"/>
    </reaction>
</comment>
<dbReference type="RefSeq" id="WP_185176131.1">
    <property type="nucleotide sequence ID" value="NZ_CP059404.1"/>
</dbReference>
<evidence type="ECO:0000256" key="2">
    <source>
        <dbReference type="ARBA" id="ARBA00022679"/>
    </source>
</evidence>
<feature type="binding site" evidence="8">
    <location>
        <position position="85"/>
    </location>
    <ligand>
        <name>ATP</name>
        <dbReference type="ChEBI" id="CHEBI:30616"/>
    </ligand>
</feature>
<keyword evidence="4 8" id="KW-0479">Metal-binding</keyword>
<keyword evidence="5 8" id="KW-0547">Nucleotide-binding</keyword>
<keyword evidence="6 8" id="KW-0067">ATP-binding</keyword>
<feature type="binding site" evidence="8">
    <location>
        <position position="175"/>
    </location>
    <ligand>
        <name>ATP</name>
        <dbReference type="ChEBI" id="CHEBI:30616"/>
    </ligand>
</feature>
<feature type="binding site" evidence="8">
    <location>
        <position position="83"/>
    </location>
    <ligand>
        <name>ATP</name>
        <dbReference type="ChEBI" id="CHEBI:30616"/>
    </ligand>
</feature>
<organism evidence="9 10">
    <name type="scientific">Corynebacterium incognita</name>
    <dbReference type="NCBI Taxonomy" id="2754725"/>
    <lineage>
        <taxon>Bacteria</taxon>
        <taxon>Bacillati</taxon>
        <taxon>Actinomycetota</taxon>
        <taxon>Actinomycetes</taxon>
        <taxon>Mycobacteriales</taxon>
        <taxon>Corynebacteriaceae</taxon>
        <taxon>Corynebacterium</taxon>
    </lineage>
</organism>
<keyword evidence="7 8" id="KW-0460">Magnesium</keyword>
<dbReference type="GO" id="GO:0070733">
    <property type="term" value="F:AMPylase activity"/>
    <property type="evidence" value="ECO:0007669"/>
    <property type="project" value="UniProtKB-EC"/>
</dbReference>
<feature type="binding site" evidence="8">
    <location>
        <position position="120"/>
    </location>
    <ligand>
        <name>ATP</name>
        <dbReference type="ChEBI" id="CHEBI:30616"/>
    </ligand>
</feature>
<comment type="function">
    <text evidence="8">Nucleotidyltransferase involved in the post-translational modification of proteins. It can catalyze the addition of adenosine monophosphate (AMP) or uridine monophosphate (UMP) to a protein, resulting in modifications known as AMPylation and UMPylation.</text>
</comment>
<evidence type="ECO:0000256" key="8">
    <source>
        <dbReference type="HAMAP-Rule" id="MF_00692"/>
    </source>
</evidence>
<evidence type="ECO:0000256" key="4">
    <source>
        <dbReference type="ARBA" id="ARBA00022723"/>
    </source>
</evidence>
<evidence type="ECO:0000256" key="3">
    <source>
        <dbReference type="ARBA" id="ARBA00022695"/>
    </source>
</evidence>
<keyword evidence="2 8" id="KW-0808">Transferase</keyword>